<dbReference type="InterPro" id="IPR029058">
    <property type="entry name" value="AB_hydrolase_fold"/>
</dbReference>
<dbReference type="InterPro" id="IPR002018">
    <property type="entry name" value="CarbesteraseB"/>
</dbReference>
<keyword evidence="3" id="KW-1185">Reference proteome</keyword>
<feature type="domain" description="Carboxylesterase type B" evidence="1">
    <location>
        <begin position="3"/>
        <end position="282"/>
    </location>
</feature>
<dbReference type="AlphaFoldDB" id="A0A9Q8PC98"/>
<dbReference type="GeneID" id="71990083"/>
<name>A0A9Q8PC98_PASFU</name>
<dbReference type="Gene3D" id="3.40.50.1820">
    <property type="entry name" value="alpha/beta hydrolase"/>
    <property type="match status" value="1"/>
</dbReference>
<protein>
    <submittedName>
        <fullName evidence="2">Carboxylesterase patB</fullName>
    </submittedName>
</protein>
<dbReference type="OrthoDB" id="408631at2759"/>
<gene>
    <name evidence="2" type="ORF">CLAFUR5_10205</name>
</gene>
<accession>A0A9Q8PC98</accession>
<sequence length="331" mass="36223">MGGGDPAEVTIWGASAGGGSVTAQLIAGGAFDEPPFSAAIAEYPWWQPYINETQQDITYRHALELSQCKTTTCLRALPEEQMVVLAQAVLNASYPGPGAVYGVVVDDKFILDLPSQEFACGHFHDVPLIVGHSVNEGSIFVRRNYSPQVMATDDAELLFPFAGPAFLSRLYNLYPRAAYDSISNQTVGWFGDFNINCPTYHTAHNAIDRTSNKSAVWKMLFNAGRKRHGATFEYLNSNYTGLPQASNQTLGQIMSSYWMSFIMTQDPNVLRMDRAPDWPSYASGGIGTLDTGEAVGFQTLEVMDDAMEAVVDNDASAKCDFFASRAFQVQN</sequence>
<dbReference type="Pfam" id="PF00135">
    <property type="entry name" value="COesterase"/>
    <property type="match status" value="1"/>
</dbReference>
<organism evidence="2 3">
    <name type="scientific">Passalora fulva</name>
    <name type="common">Tomato leaf mold</name>
    <name type="synonym">Cladosporium fulvum</name>
    <dbReference type="NCBI Taxonomy" id="5499"/>
    <lineage>
        <taxon>Eukaryota</taxon>
        <taxon>Fungi</taxon>
        <taxon>Dikarya</taxon>
        <taxon>Ascomycota</taxon>
        <taxon>Pezizomycotina</taxon>
        <taxon>Dothideomycetes</taxon>
        <taxon>Dothideomycetidae</taxon>
        <taxon>Mycosphaerellales</taxon>
        <taxon>Mycosphaerellaceae</taxon>
        <taxon>Fulvia</taxon>
    </lineage>
</organism>
<dbReference type="Proteomes" id="UP000756132">
    <property type="component" value="Chromosome 7"/>
</dbReference>
<dbReference type="PANTHER" id="PTHR11559">
    <property type="entry name" value="CARBOXYLESTERASE"/>
    <property type="match status" value="1"/>
</dbReference>
<dbReference type="InterPro" id="IPR050309">
    <property type="entry name" value="Type-B_Carboxylest/Lipase"/>
</dbReference>
<dbReference type="RefSeq" id="XP_047764270.1">
    <property type="nucleotide sequence ID" value="XM_047909353.1"/>
</dbReference>
<evidence type="ECO:0000259" key="1">
    <source>
        <dbReference type="Pfam" id="PF00135"/>
    </source>
</evidence>
<proteinExistence type="predicted"/>
<reference evidence="2" key="2">
    <citation type="journal article" date="2022" name="Microb. Genom.">
        <title>A chromosome-scale genome assembly of the tomato pathogen Cladosporium fulvum reveals a compartmentalized genome architecture and the presence of a dispensable chromosome.</title>
        <authorList>
            <person name="Zaccaron A.Z."/>
            <person name="Chen L.H."/>
            <person name="Samaras A."/>
            <person name="Stergiopoulos I."/>
        </authorList>
    </citation>
    <scope>NUCLEOTIDE SEQUENCE</scope>
    <source>
        <strain evidence="2">Race5_Kim</strain>
    </source>
</reference>
<evidence type="ECO:0000313" key="3">
    <source>
        <dbReference type="Proteomes" id="UP000756132"/>
    </source>
</evidence>
<dbReference type="KEGG" id="ffu:CLAFUR5_10205"/>
<evidence type="ECO:0000313" key="2">
    <source>
        <dbReference type="EMBL" id="UJO19904.1"/>
    </source>
</evidence>
<dbReference type="SUPFAM" id="SSF53474">
    <property type="entry name" value="alpha/beta-Hydrolases"/>
    <property type="match status" value="1"/>
</dbReference>
<dbReference type="EMBL" id="CP090169">
    <property type="protein sequence ID" value="UJO19904.1"/>
    <property type="molecule type" value="Genomic_DNA"/>
</dbReference>
<reference evidence="2" key="1">
    <citation type="submission" date="2021-12" db="EMBL/GenBank/DDBJ databases">
        <authorList>
            <person name="Zaccaron A."/>
            <person name="Stergiopoulos I."/>
        </authorList>
    </citation>
    <scope>NUCLEOTIDE SEQUENCE</scope>
    <source>
        <strain evidence="2">Race5_Kim</strain>
    </source>
</reference>